<evidence type="ECO:0000256" key="4">
    <source>
        <dbReference type="ARBA" id="ARBA00023098"/>
    </source>
</evidence>
<dbReference type="PANTHER" id="PTHR43149:SF1">
    <property type="entry name" value="DELTA(3,5)-DELTA(2,4)-DIENOYL-COA ISOMERASE, MITOCHONDRIAL"/>
    <property type="match status" value="1"/>
</dbReference>
<comment type="similarity">
    <text evidence="2">Belongs to the enoyl-CoA hydratase/isomerase family.</text>
</comment>
<dbReference type="SUPFAM" id="SSF52096">
    <property type="entry name" value="ClpP/crotonase"/>
    <property type="match status" value="1"/>
</dbReference>
<dbReference type="RefSeq" id="XP_005100944.1">
    <property type="nucleotide sequence ID" value="XM_005100887.3"/>
</dbReference>
<organism evidence="6 7">
    <name type="scientific">Aplysia californica</name>
    <name type="common">California sea hare</name>
    <dbReference type="NCBI Taxonomy" id="6500"/>
    <lineage>
        <taxon>Eukaryota</taxon>
        <taxon>Metazoa</taxon>
        <taxon>Spiralia</taxon>
        <taxon>Lophotrochozoa</taxon>
        <taxon>Mollusca</taxon>
        <taxon>Gastropoda</taxon>
        <taxon>Heterobranchia</taxon>
        <taxon>Euthyneura</taxon>
        <taxon>Tectipleura</taxon>
        <taxon>Aplysiida</taxon>
        <taxon>Aplysioidea</taxon>
        <taxon>Aplysiidae</taxon>
        <taxon>Aplysia</taxon>
    </lineage>
</organism>
<keyword evidence="4" id="KW-0443">Lipid metabolism</keyword>
<proteinExistence type="inferred from homology"/>
<accession>A0ABM0JT83</accession>
<dbReference type="Gene3D" id="3.90.226.10">
    <property type="entry name" value="2-enoyl-CoA Hydratase, Chain A, domain 1"/>
    <property type="match status" value="1"/>
</dbReference>
<dbReference type="InterPro" id="IPR045002">
    <property type="entry name" value="Ech1-like"/>
</dbReference>
<gene>
    <name evidence="7" type="primary">LOC101854337</name>
</gene>
<reference evidence="7" key="1">
    <citation type="submission" date="2025-08" db="UniProtKB">
        <authorList>
            <consortium name="RefSeq"/>
        </authorList>
    </citation>
    <scope>IDENTIFICATION</scope>
</reference>
<dbReference type="GeneID" id="101854337"/>
<keyword evidence="5 7" id="KW-0413">Isomerase</keyword>
<name>A0ABM0JT83_APLCA</name>
<keyword evidence="6" id="KW-1185">Reference proteome</keyword>
<dbReference type="InterPro" id="IPR001753">
    <property type="entry name" value="Enoyl-CoA_hydra/iso"/>
</dbReference>
<dbReference type="CDD" id="cd06558">
    <property type="entry name" value="crotonase-like"/>
    <property type="match status" value="1"/>
</dbReference>
<dbReference type="InterPro" id="IPR014748">
    <property type="entry name" value="Enoyl-CoA_hydra_C"/>
</dbReference>
<dbReference type="NCBIfam" id="NF004794">
    <property type="entry name" value="PRK06142.1"/>
    <property type="match status" value="1"/>
</dbReference>
<comment type="pathway">
    <text evidence="1">Lipid metabolism; fatty acid beta-oxidation.</text>
</comment>
<evidence type="ECO:0000256" key="2">
    <source>
        <dbReference type="ARBA" id="ARBA00005254"/>
    </source>
</evidence>
<dbReference type="PANTHER" id="PTHR43149">
    <property type="entry name" value="ENOYL-COA HYDRATASE"/>
    <property type="match status" value="1"/>
</dbReference>
<dbReference type="InterPro" id="IPR029045">
    <property type="entry name" value="ClpP/crotonase-like_dom_sf"/>
</dbReference>
<evidence type="ECO:0000256" key="5">
    <source>
        <dbReference type="ARBA" id="ARBA00023235"/>
    </source>
</evidence>
<evidence type="ECO:0000313" key="7">
    <source>
        <dbReference type="RefSeq" id="XP_005100944.1"/>
    </source>
</evidence>
<dbReference type="Proteomes" id="UP000694888">
    <property type="component" value="Unplaced"/>
</dbReference>
<sequence>MFSRTLNQTHQLSKSLGTFVAGEVKGVPSKKSLVARTMSSQATYEFETLKVTSPEEYVKHVELNRPKKLNAMNTAFWNDMIDCFRKLAVDPECRVVILSGAGRMFTAGMDYKDNEALRTALSDKEVSRKAVALNQSLLHMQTSYTVLETCNKPVIAAIHNACIGGGIDMASATDIRYCTSDAWFQIKEIDIGLAADLGTLQRFPKIIGNDSLCRELVYTARKFTPEEAKHMGFISRIFPDKDAMMAASIELAKTIASKSPVAVQGSKVNLVYSRDHTVQEGLDYMVTWNSAMLQSEDTAKAVMGMMAKETPIFSKL</sequence>
<dbReference type="Gene3D" id="1.10.12.10">
    <property type="entry name" value="Lyase 2-enoyl-coa Hydratase, Chain A, domain 2"/>
    <property type="match status" value="1"/>
</dbReference>
<dbReference type="Pfam" id="PF00378">
    <property type="entry name" value="ECH_1"/>
    <property type="match status" value="1"/>
</dbReference>
<dbReference type="GO" id="GO:0016853">
    <property type="term" value="F:isomerase activity"/>
    <property type="evidence" value="ECO:0007669"/>
    <property type="project" value="UniProtKB-KW"/>
</dbReference>
<protein>
    <submittedName>
        <fullName evidence="7">Delta(3,5)-Delta(2,4)-dienoyl-CoA isomerase, mitochondrial isoform X2</fullName>
    </submittedName>
</protein>
<evidence type="ECO:0000313" key="6">
    <source>
        <dbReference type="Proteomes" id="UP000694888"/>
    </source>
</evidence>
<evidence type="ECO:0000256" key="3">
    <source>
        <dbReference type="ARBA" id="ARBA00022832"/>
    </source>
</evidence>
<evidence type="ECO:0000256" key="1">
    <source>
        <dbReference type="ARBA" id="ARBA00005005"/>
    </source>
</evidence>
<keyword evidence="3" id="KW-0276">Fatty acid metabolism</keyword>